<name>A0A918KGL4_9GAMM</name>
<feature type="compositionally biased region" description="Basic and acidic residues" evidence="14">
    <location>
        <begin position="49"/>
        <end position="64"/>
    </location>
</feature>
<gene>
    <name evidence="13" type="primary">atpF</name>
    <name evidence="15" type="ORF">GCM10007392_32100</name>
</gene>
<dbReference type="InterPro" id="IPR050059">
    <property type="entry name" value="ATP_synthase_B_chain"/>
</dbReference>
<keyword evidence="8 13" id="KW-0472">Membrane</keyword>
<dbReference type="CDD" id="cd06503">
    <property type="entry name" value="ATP-synt_Fo_b"/>
    <property type="match status" value="1"/>
</dbReference>
<keyword evidence="16" id="KW-1185">Reference proteome</keyword>
<evidence type="ECO:0000256" key="14">
    <source>
        <dbReference type="SAM" id="MobiDB-lite"/>
    </source>
</evidence>
<evidence type="ECO:0000256" key="13">
    <source>
        <dbReference type="HAMAP-Rule" id="MF_01398"/>
    </source>
</evidence>
<reference evidence="15" key="1">
    <citation type="journal article" date="2014" name="Int. J. Syst. Evol. Microbiol.">
        <title>Complete genome sequence of Corynebacterium casei LMG S-19264T (=DSM 44701T), isolated from a smear-ripened cheese.</title>
        <authorList>
            <consortium name="US DOE Joint Genome Institute (JGI-PGF)"/>
            <person name="Walter F."/>
            <person name="Albersmeier A."/>
            <person name="Kalinowski J."/>
            <person name="Ruckert C."/>
        </authorList>
    </citation>
    <scope>NUCLEOTIDE SEQUENCE</scope>
    <source>
        <strain evidence="15">KCTC 22169</strain>
    </source>
</reference>
<organism evidence="15 16">
    <name type="scientific">Saccharospirillum salsuginis</name>
    <dbReference type="NCBI Taxonomy" id="418750"/>
    <lineage>
        <taxon>Bacteria</taxon>
        <taxon>Pseudomonadati</taxon>
        <taxon>Pseudomonadota</taxon>
        <taxon>Gammaproteobacteria</taxon>
        <taxon>Oceanospirillales</taxon>
        <taxon>Saccharospirillaceae</taxon>
        <taxon>Saccharospirillum</taxon>
    </lineage>
</organism>
<keyword evidence="3 13" id="KW-0138">CF(0)</keyword>
<comment type="function">
    <text evidence="10 13">F(1)F(0) ATP synthase produces ATP from ADP in the presence of a proton or sodium gradient. F-type ATPases consist of two structural domains, F(1) containing the extramembraneous catalytic core and F(0) containing the membrane proton channel, linked together by a central stalk and a peripheral stalk. During catalysis, ATP synthesis in the catalytic domain of F(1) is coupled via a rotary mechanism of the central stalk subunits to proton translocation.</text>
</comment>
<evidence type="ECO:0000256" key="10">
    <source>
        <dbReference type="ARBA" id="ARBA00025198"/>
    </source>
</evidence>
<protein>
    <recommendedName>
        <fullName evidence="13">ATP synthase subunit b</fullName>
    </recommendedName>
    <alternativeName>
        <fullName evidence="13">ATP synthase F(0) sector subunit b</fullName>
    </alternativeName>
    <alternativeName>
        <fullName evidence="13">ATPase subunit I</fullName>
    </alternativeName>
    <alternativeName>
        <fullName evidence="13">F-type ATPase subunit b</fullName>
        <shortName evidence="13">F-ATPase subunit b</shortName>
    </alternativeName>
</protein>
<dbReference type="PANTHER" id="PTHR33445:SF2">
    <property type="entry name" value="ATP SYNTHASE SUBUNIT B', CHLOROPLASTIC"/>
    <property type="match status" value="1"/>
</dbReference>
<dbReference type="GO" id="GO:0046933">
    <property type="term" value="F:proton-transporting ATP synthase activity, rotational mechanism"/>
    <property type="evidence" value="ECO:0007669"/>
    <property type="project" value="UniProtKB-UniRule"/>
</dbReference>
<dbReference type="GO" id="GO:0005886">
    <property type="term" value="C:plasma membrane"/>
    <property type="evidence" value="ECO:0007669"/>
    <property type="project" value="UniProtKB-SubCell"/>
</dbReference>
<comment type="subcellular location">
    <subcellularLocation>
        <location evidence="13">Cell membrane</location>
        <topology evidence="13">Single-pass membrane protein</topology>
    </subcellularLocation>
    <subcellularLocation>
        <location evidence="12">Endomembrane system</location>
        <topology evidence="12">Single-pass membrane protein</topology>
    </subcellularLocation>
</comment>
<evidence type="ECO:0000256" key="9">
    <source>
        <dbReference type="ARBA" id="ARBA00023310"/>
    </source>
</evidence>
<dbReference type="InterPro" id="IPR017707">
    <property type="entry name" value="Alt_ATP_synth_F0_bsu"/>
</dbReference>
<feature type="region of interest" description="Disordered" evidence="14">
    <location>
        <begin position="45"/>
        <end position="64"/>
    </location>
</feature>
<evidence type="ECO:0000256" key="2">
    <source>
        <dbReference type="ARBA" id="ARBA00022448"/>
    </source>
</evidence>
<comment type="similarity">
    <text evidence="1 13">Belongs to the ATPase B chain family.</text>
</comment>
<reference evidence="15" key="2">
    <citation type="submission" date="2020-09" db="EMBL/GenBank/DDBJ databases">
        <authorList>
            <person name="Sun Q."/>
            <person name="Kim S."/>
        </authorList>
    </citation>
    <scope>NUCLEOTIDE SEQUENCE</scope>
    <source>
        <strain evidence="15">KCTC 22169</strain>
    </source>
</reference>
<dbReference type="EMBL" id="BMXR01000008">
    <property type="protein sequence ID" value="GGX61825.1"/>
    <property type="molecule type" value="Genomic_DNA"/>
</dbReference>
<evidence type="ECO:0000256" key="7">
    <source>
        <dbReference type="ARBA" id="ARBA00023065"/>
    </source>
</evidence>
<evidence type="ECO:0000256" key="5">
    <source>
        <dbReference type="ARBA" id="ARBA00022781"/>
    </source>
</evidence>
<keyword evidence="4 13" id="KW-0812">Transmembrane</keyword>
<evidence type="ECO:0000256" key="11">
    <source>
        <dbReference type="ARBA" id="ARBA00025614"/>
    </source>
</evidence>
<keyword evidence="2 13" id="KW-0813">Transport</keyword>
<evidence type="ECO:0000256" key="1">
    <source>
        <dbReference type="ARBA" id="ARBA00005513"/>
    </source>
</evidence>
<comment type="function">
    <text evidence="11">Component of the F(0) channel, it forms part of the peripheral stalk, linking F(1) to F(0). The b'-subunit is a diverged and duplicated form of b found in plants and photosynthetic bacteria.</text>
</comment>
<evidence type="ECO:0000313" key="15">
    <source>
        <dbReference type="EMBL" id="GGX61825.1"/>
    </source>
</evidence>
<dbReference type="Proteomes" id="UP000626148">
    <property type="component" value="Unassembled WGS sequence"/>
</dbReference>
<sequence>MSVDWITVIAQVINFLILVWLLKRFLYRPVIEAMQRREQRIAERLTSADQRESDAEQARQRFESEQAQLAEERSALLEEARSEVERQKKEWLDEARAEIQTQRDKWHRQIQEEQTEFLAQVRRRGAETLVTLMNQALGDLADRNLESAILSRLLTQLNNLEDEDLGRLVGDSTRLTVRSRFDLGADDRNRLSRQLHDRIGRAVDIDYEQAPELIGGIELVGDGQRLSWNLADYMDSLNDRIAEMLSPSAAIATRAVHHA</sequence>
<feature type="transmembrane region" description="Helical" evidence="13">
    <location>
        <begin position="6"/>
        <end position="27"/>
    </location>
</feature>
<dbReference type="GO" id="GO:0012505">
    <property type="term" value="C:endomembrane system"/>
    <property type="evidence" value="ECO:0007669"/>
    <property type="project" value="UniProtKB-SubCell"/>
</dbReference>
<dbReference type="GO" id="GO:0046961">
    <property type="term" value="F:proton-transporting ATPase activity, rotational mechanism"/>
    <property type="evidence" value="ECO:0007669"/>
    <property type="project" value="TreeGrafter"/>
</dbReference>
<dbReference type="PANTHER" id="PTHR33445">
    <property type="entry name" value="ATP SYNTHASE SUBUNIT B', CHLOROPLASTIC"/>
    <property type="match status" value="1"/>
</dbReference>
<dbReference type="NCBIfam" id="TIGR03321">
    <property type="entry name" value="alt_F1F0_F0_B"/>
    <property type="match status" value="1"/>
</dbReference>
<evidence type="ECO:0000256" key="3">
    <source>
        <dbReference type="ARBA" id="ARBA00022547"/>
    </source>
</evidence>
<accession>A0A918KGL4</accession>
<comment type="subunit">
    <text evidence="13">F-type ATPases have 2 components, F(1) - the catalytic core - and F(0) - the membrane proton channel. F(1) has five subunits: alpha(3), beta(3), gamma(1), delta(1), epsilon(1). F(0) has three main subunits: a(1), b(2) and c(10-14). The alpha and beta chains form an alternating ring which encloses part of the gamma chain. F(1) is attached to F(0) by a central stalk formed by the gamma and epsilon chains, while a peripheral stalk is formed by the delta and b chains.</text>
</comment>
<dbReference type="GO" id="GO:0045259">
    <property type="term" value="C:proton-transporting ATP synthase complex"/>
    <property type="evidence" value="ECO:0007669"/>
    <property type="project" value="UniProtKB-KW"/>
</dbReference>
<keyword evidence="13" id="KW-1003">Cell membrane</keyword>
<dbReference type="InterPro" id="IPR002146">
    <property type="entry name" value="ATP_synth_b/b'su_bac/chlpt"/>
</dbReference>
<evidence type="ECO:0000256" key="6">
    <source>
        <dbReference type="ARBA" id="ARBA00022989"/>
    </source>
</evidence>
<evidence type="ECO:0000313" key="16">
    <source>
        <dbReference type="Proteomes" id="UP000626148"/>
    </source>
</evidence>
<evidence type="ECO:0000256" key="4">
    <source>
        <dbReference type="ARBA" id="ARBA00022692"/>
    </source>
</evidence>
<dbReference type="AlphaFoldDB" id="A0A918KGL4"/>
<dbReference type="RefSeq" id="WP_189610511.1">
    <property type="nucleotide sequence ID" value="NZ_BMXR01000008.1"/>
</dbReference>
<evidence type="ECO:0000256" key="8">
    <source>
        <dbReference type="ARBA" id="ARBA00023136"/>
    </source>
</evidence>
<comment type="caution">
    <text evidence="15">The sequence shown here is derived from an EMBL/GenBank/DDBJ whole genome shotgun (WGS) entry which is preliminary data.</text>
</comment>
<dbReference type="Pfam" id="PF00430">
    <property type="entry name" value="ATP-synt_B"/>
    <property type="match status" value="1"/>
</dbReference>
<keyword evidence="9 13" id="KW-0066">ATP synthesis</keyword>
<keyword evidence="7 13" id="KW-0406">Ion transport</keyword>
<dbReference type="HAMAP" id="MF_01398">
    <property type="entry name" value="ATP_synth_b_bprime"/>
    <property type="match status" value="1"/>
</dbReference>
<evidence type="ECO:0000256" key="12">
    <source>
        <dbReference type="ARBA" id="ARBA00037847"/>
    </source>
</evidence>
<keyword evidence="6 13" id="KW-1133">Transmembrane helix</keyword>
<keyword evidence="5 13" id="KW-0375">Hydrogen ion transport</keyword>
<proteinExistence type="inferred from homology"/>